<reference evidence="2" key="1">
    <citation type="journal article" date="2014" name="Int. J. Syst. Evol. Microbiol.">
        <title>Complete genome sequence of Corynebacterium casei LMG S-19264T (=DSM 44701T), isolated from a smear-ripened cheese.</title>
        <authorList>
            <consortium name="US DOE Joint Genome Institute (JGI-PGF)"/>
            <person name="Walter F."/>
            <person name="Albersmeier A."/>
            <person name="Kalinowski J."/>
            <person name="Ruckert C."/>
        </authorList>
    </citation>
    <scope>NUCLEOTIDE SEQUENCE</scope>
    <source>
        <strain evidence="2">JCM 13919</strain>
    </source>
</reference>
<sequence length="412" mass="46217">MVVGVVRFMIILAIGLAANLVQAEGVLPFQEALRLTYQNNPELQAQIQDAEQARGQAIQDGLLLNPSLNLQVENLGGNGDAQGFETAETTMSVTQPLPLGGKRDWLQKASVARFEQMRMAILRKKAELYIIVGESYVNTYYATQWHKVTKKLVRLNEDIVNDIKRRQKAGASAELDLRLAEISLGEARIQQSKAYREVKKRIARLSQLLGKDLLPPQKLLDKGLPHHDINWEVIKTTRDKSIFIGEKTAELSAKRVAIISVKKDVWPTAQLQLGVRHFSLNNDNALVGSINSVMPVFDRNQGKILSAEAEYTQAMQNLRAARLSLDQKLTVAFLDLRQNSEEARRVQNSLLPSAQKASKLAIQGYQKGLYSYVELLNTMRILFEEERHYQEAHAKRDIAMIKIIGLLSKGSA</sequence>
<evidence type="ECO:0000256" key="1">
    <source>
        <dbReference type="ARBA" id="ARBA00007613"/>
    </source>
</evidence>
<dbReference type="EMBL" id="BMOB01000009">
    <property type="protein sequence ID" value="GGI90777.1"/>
    <property type="molecule type" value="Genomic_DNA"/>
</dbReference>
<protein>
    <submittedName>
        <fullName evidence="2">Cobalt transporter</fullName>
    </submittedName>
</protein>
<proteinExistence type="inferred from homology"/>
<dbReference type="PANTHER" id="PTHR30203">
    <property type="entry name" value="OUTER MEMBRANE CATION EFFLUX PROTEIN"/>
    <property type="match status" value="1"/>
</dbReference>
<organism evidence="2 3">
    <name type="scientific">Legionella impletisoli</name>
    <dbReference type="NCBI Taxonomy" id="343510"/>
    <lineage>
        <taxon>Bacteria</taxon>
        <taxon>Pseudomonadati</taxon>
        <taxon>Pseudomonadota</taxon>
        <taxon>Gammaproteobacteria</taxon>
        <taxon>Legionellales</taxon>
        <taxon>Legionellaceae</taxon>
        <taxon>Legionella</taxon>
    </lineage>
</organism>
<dbReference type="InterPro" id="IPR010131">
    <property type="entry name" value="MdtP/NodT-like"/>
</dbReference>
<dbReference type="PANTHER" id="PTHR30203:SF24">
    <property type="entry name" value="BLR4935 PROTEIN"/>
    <property type="match status" value="1"/>
</dbReference>
<evidence type="ECO:0000313" key="3">
    <source>
        <dbReference type="Proteomes" id="UP000630149"/>
    </source>
</evidence>
<dbReference type="Pfam" id="PF02321">
    <property type="entry name" value="OEP"/>
    <property type="match status" value="2"/>
</dbReference>
<gene>
    <name evidence="2" type="ORF">GCM10007966_19380</name>
</gene>
<dbReference type="InterPro" id="IPR003423">
    <property type="entry name" value="OMP_efflux"/>
</dbReference>
<dbReference type="AlphaFoldDB" id="A0A917NER7"/>
<comment type="similarity">
    <text evidence="1">Belongs to the outer membrane factor (OMF) (TC 1.B.17) family.</text>
</comment>
<dbReference type="RefSeq" id="WP_229669378.1">
    <property type="nucleotide sequence ID" value="NZ_BMOB01000009.1"/>
</dbReference>
<dbReference type="Proteomes" id="UP000630149">
    <property type="component" value="Unassembled WGS sequence"/>
</dbReference>
<reference evidence="2" key="2">
    <citation type="submission" date="2020-09" db="EMBL/GenBank/DDBJ databases">
        <authorList>
            <person name="Sun Q."/>
            <person name="Ohkuma M."/>
        </authorList>
    </citation>
    <scope>NUCLEOTIDE SEQUENCE</scope>
    <source>
        <strain evidence="2">JCM 13919</strain>
    </source>
</reference>
<evidence type="ECO:0000313" key="2">
    <source>
        <dbReference type="EMBL" id="GGI90777.1"/>
    </source>
</evidence>
<dbReference type="Gene3D" id="1.20.1600.10">
    <property type="entry name" value="Outer membrane efflux proteins (OEP)"/>
    <property type="match status" value="1"/>
</dbReference>
<dbReference type="SUPFAM" id="SSF56954">
    <property type="entry name" value="Outer membrane efflux proteins (OEP)"/>
    <property type="match status" value="1"/>
</dbReference>
<dbReference type="GO" id="GO:0015562">
    <property type="term" value="F:efflux transmembrane transporter activity"/>
    <property type="evidence" value="ECO:0007669"/>
    <property type="project" value="InterPro"/>
</dbReference>
<accession>A0A917NER7</accession>
<keyword evidence="3" id="KW-1185">Reference proteome</keyword>
<name>A0A917NER7_9GAMM</name>
<comment type="caution">
    <text evidence="2">The sequence shown here is derived from an EMBL/GenBank/DDBJ whole genome shotgun (WGS) entry which is preliminary data.</text>
</comment>